<comment type="caution">
    <text evidence="1">The sequence shown here is derived from an EMBL/GenBank/DDBJ whole genome shotgun (WGS) entry which is preliminary data.</text>
</comment>
<proteinExistence type="predicted"/>
<organism evidence="1 2">
    <name type="scientific">Entomophthora muscae</name>
    <dbReference type="NCBI Taxonomy" id="34485"/>
    <lineage>
        <taxon>Eukaryota</taxon>
        <taxon>Fungi</taxon>
        <taxon>Fungi incertae sedis</taxon>
        <taxon>Zoopagomycota</taxon>
        <taxon>Entomophthoromycotina</taxon>
        <taxon>Entomophthoromycetes</taxon>
        <taxon>Entomophthorales</taxon>
        <taxon>Entomophthoraceae</taxon>
        <taxon>Entomophthora</taxon>
    </lineage>
</organism>
<keyword evidence="2" id="KW-1185">Reference proteome</keyword>
<dbReference type="EMBL" id="QTSX02004987">
    <property type="protein sequence ID" value="KAJ9062862.1"/>
    <property type="molecule type" value="Genomic_DNA"/>
</dbReference>
<evidence type="ECO:0000313" key="2">
    <source>
        <dbReference type="Proteomes" id="UP001165960"/>
    </source>
</evidence>
<dbReference type="Proteomes" id="UP001165960">
    <property type="component" value="Unassembled WGS sequence"/>
</dbReference>
<name>A0ACC2SKR5_9FUNG</name>
<accession>A0ACC2SKR5</accession>
<protein>
    <submittedName>
        <fullName evidence="1">Uncharacterized protein</fullName>
    </submittedName>
</protein>
<gene>
    <name evidence="1" type="ORF">DSO57_1005985</name>
</gene>
<sequence>MARLYMRGLRRLKLLERTFLLLTSIVILFSLYSLREEIVYSGETWLAYLVPGFDLKSFPYQSSCLNYEGIDYCHQTSPANEEFFYKPPASFQLSEKDRNAVRAEAIKEAFIHSWGSYKKHAWGHDNVGPLTNRQYNDWQGWGITLVDSLDTLLLMGLDEEYELALSAVAKINFTNAASPVMVFESIIRYLGGLLGAYDLRPNPILLKQAVTLANTLLPAFNTGTGFPAHKISLLT</sequence>
<reference evidence="1" key="1">
    <citation type="submission" date="2022-04" db="EMBL/GenBank/DDBJ databases">
        <title>Genome of the entomopathogenic fungus Entomophthora muscae.</title>
        <authorList>
            <person name="Elya C."/>
            <person name="Lovett B.R."/>
            <person name="Lee E."/>
            <person name="Macias A.M."/>
            <person name="Hajek A.E."/>
            <person name="De Bivort B.L."/>
            <person name="Kasson M.T."/>
            <person name="De Fine Licht H.H."/>
            <person name="Stajich J.E."/>
        </authorList>
    </citation>
    <scope>NUCLEOTIDE SEQUENCE</scope>
    <source>
        <strain evidence="1">Berkeley</strain>
    </source>
</reference>
<evidence type="ECO:0000313" key="1">
    <source>
        <dbReference type="EMBL" id="KAJ9062862.1"/>
    </source>
</evidence>